<sequence>MNSKLAEDIAEVTTEGTIKTTDLAPHSVPTAEDTNVVAEQDSIEEKDAAAKEVESQNILPNAVQDWFVEADQNIEHCLHFWALKSYCGMWDYLLP</sequence>
<accession>U4KUF0</accession>
<dbReference type="AlphaFoldDB" id="U4KUF0"/>
<evidence type="ECO:0000313" key="2">
    <source>
        <dbReference type="Proteomes" id="UP000018144"/>
    </source>
</evidence>
<proteinExistence type="predicted"/>
<reference evidence="1 2" key="1">
    <citation type="journal article" date="2013" name="PLoS Genet.">
        <title>The genome and development-dependent transcriptomes of Pyronema confluens: a window into fungal evolution.</title>
        <authorList>
            <person name="Traeger S."/>
            <person name="Altegoer F."/>
            <person name="Freitag M."/>
            <person name="Gabaldon T."/>
            <person name="Kempken F."/>
            <person name="Kumar A."/>
            <person name="Marcet-Houben M."/>
            <person name="Poggeler S."/>
            <person name="Stajich J.E."/>
            <person name="Nowrousian M."/>
        </authorList>
    </citation>
    <scope>NUCLEOTIDE SEQUENCE [LARGE SCALE GENOMIC DNA]</scope>
    <source>
        <strain evidence="2">CBS 100304</strain>
        <tissue evidence="1">Vegetative mycelium</tissue>
    </source>
</reference>
<evidence type="ECO:0000313" key="1">
    <source>
        <dbReference type="EMBL" id="CCX04652.1"/>
    </source>
</evidence>
<protein>
    <submittedName>
        <fullName evidence="1">Uncharacterized protein</fullName>
    </submittedName>
</protein>
<organism evidence="1 2">
    <name type="scientific">Pyronema omphalodes (strain CBS 100304)</name>
    <name type="common">Pyronema confluens</name>
    <dbReference type="NCBI Taxonomy" id="1076935"/>
    <lineage>
        <taxon>Eukaryota</taxon>
        <taxon>Fungi</taxon>
        <taxon>Dikarya</taxon>
        <taxon>Ascomycota</taxon>
        <taxon>Pezizomycotina</taxon>
        <taxon>Pezizomycetes</taxon>
        <taxon>Pezizales</taxon>
        <taxon>Pyronemataceae</taxon>
        <taxon>Pyronema</taxon>
    </lineage>
</organism>
<gene>
    <name evidence="1" type="ORF">PCON_03254</name>
</gene>
<keyword evidence="2" id="KW-1185">Reference proteome</keyword>
<dbReference type="Proteomes" id="UP000018144">
    <property type="component" value="Unassembled WGS sequence"/>
</dbReference>
<dbReference type="EMBL" id="HF935213">
    <property type="protein sequence ID" value="CCX04652.1"/>
    <property type="molecule type" value="Genomic_DNA"/>
</dbReference>
<name>U4KUF0_PYROM</name>